<sequence length="56" mass="5726">MEEDNAWIFRSQVGLRKKLALPGGRGAAGCVPAGAAGCARGEVLPDESMVRGQGAL</sequence>
<proteinExistence type="predicted"/>
<evidence type="ECO:0000313" key="2">
    <source>
        <dbReference type="Proteomes" id="UP000447876"/>
    </source>
</evidence>
<dbReference type="AlphaFoldDB" id="A0A7X3CN38"/>
<gene>
    <name evidence="1" type="ORF">GNP95_06255</name>
</gene>
<reference evidence="1 2" key="1">
    <citation type="submission" date="2019-11" db="EMBL/GenBank/DDBJ databases">
        <title>Draft genome sequences of five Paenibacillus species of dairy origin.</title>
        <authorList>
            <person name="Olajide A.M."/>
            <person name="Chen S."/>
            <person name="Lapointe G."/>
        </authorList>
    </citation>
    <scope>NUCLEOTIDE SEQUENCE [LARGE SCALE GENOMIC DNA]</scope>
    <source>
        <strain evidence="1 2">12CR55</strain>
    </source>
</reference>
<accession>A0A7X3CN38</accession>
<name>A0A7X3CN38_9BACL</name>
<protein>
    <submittedName>
        <fullName evidence="1">Uncharacterized protein</fullName>
    </submittedName>
</protein>
<organism evidence="1 2">
    <name type="scientific">Paenibacillus woosongensis</name>
    <dbReference type="NCBI Taxonomy" id="307580"/>
    <lineage>
        <taxon>Bacteria</taxon>
        <taxon>Bacillati</taxon>
        <taxon>Bacillota</taxon>
        <taxon>Bacilli</taxon>
        <taxon>Bacillales</taxon>
        <taxon>Paenibacillaceae</taxon>
        <taxon>Paenibacillus</taxon>
    </lineage>
</organism>
<evidence type="ECO:0000313" key="1">
    <source>
        <dbReference type="EMBL" id="MUG44595.1"/>
    </source>
</evidence>
<dbReference type="EMBL" id="WNZW01000001">
    <property type="protein sequence ID" value="MUG44595.1"/>
    <property type="molecule type" value="Genomic_DNA"/>
</dbReference>
<dbReference type="Proteomes" id="UP000447876">
    <property type="component" value="Unassembled WGS sequence"/>
</dbReference>
<dbReference type="RefSeq" id="WP_155609938.1">
    <property type="nucleotide sequence ID" value="NZ_WNZW01000001.1"/>
</dbReference>
<comment type="caution">
    <text evidence="1">The sequence shown here is derived from an EMBL/GenBank/DDBJ whole genome shotgun (WGS) entry which is preliminary data.</text>
</comment>